<name>A0A8H7BWN9_9FUNG</name>
<dbReference type="PROSITE" id="PS50076">
    <property type="entry name" value="DNAJ_2"/>
    <property type="match status" value="1"/>
</dbReference>
<feature type="compositionally biased region" description="Polar residues" evidence="1">
    <location>
        <begin position="296"/>
        <end position="314"/>
    </location>
</feature>
<dbReference type="Pfam" id="PF00226">
    <property type="entry name" value="DnaJ"/>
    <property type="match status" value="1"/>
</dbReference>
<dbReference type="InterPro" id="IPR001623">
    <property type="entry name" value="DnaJ_domain"/>
</dbReference>
<dbReference type="GO" id="GO:0005737">
    <property type="term" value="C:cytoplasm"/>
    <property type="evidence" value="ECO:0007669"/>
    <property type="project" value="TreeGrafter"/>
</dbReference>
<dbReference type="GO" id="GO:0051082">
    <property type="term" value="F:unfolded protein binding"/>
    <property type="evidence" value="ECO:0007669"/>
    <property type="project" value="TreeGrafter"/>
</dbReference>
<gene>
    <name evidence="3" type="primary">DNAJB2</name>
    <name evidence="3" type="ORF">EC973_001324</name>
</gene>
<accession>A0A8H7BWN9</accession>
<dbReference type="GO" id="GO:0051087">
    <property type="term" value="F:protein-folding chaperone binding"/>
    <property type="evidence" value="ECO:0007669"/>
    <property type="project" value="TreeGrafter"/>
</dbReference>
<dbReference type="PANTHER" id="PTHR43948">
    <property type="entry name" value="DNAJ HOMOLOG SUBFAMILY B"/>
    <property type="match status" value="1"/>
</dbReference>
<dbReference type="PRINTS" id="PR00625">
    <property type="entry name" value="JDOMAIN"/>
</dbReference>
<dbReference type="Proteomes" id="UP000605846">
    <property type="component" value="Unassembled WGS sequence"/>
</dbReference>
<reference evidence="3" key="1">
    <citation type="submission" date="2020-01" db="EMBL/GenBank/DDBJ databases">
        <title>Genome Sequencing of Three Apophysomyces-Like Fungal Strains Confirms a Novel Fungal Genus in the Mucoromycota with divergent Burkholderia-like Endosymbiotic Bacteria.</title>
        <authorList>
            <person name="Stajich J.E."/>
            <person name="Macias A.M."/>
            <person name="Carter-House D."/>
            <person name="Lovett B."/>
            <person name="Kasson L.R."/>
            <person name="Berry K."/>
            <person name="Grigoriev I."/>
            <person name="Chang Y."/>
            <person name="Spatafora J."/>
            <person name="Kasson M.T."/>
        </authorList>
    </citation>
    <scope>NUCLEOTIDE SEQUENCE</scope>
    <source>
        <strain evidence="3">NRRL A-21654</strain>
    </source>
</reference>
<dbReference type="CDD" id="cd06257">
    <property type="entry name" value="DnaJ"/>
    <property type="match status" value="1"/>
</dbReference>
<dbReference type="PANTHER" id="PTHR43948:SF10">
    <property type="entry name" value="MRJ, ISOFORM E"/>
    <property type="match status" value="1"/>
</dbReference>
<evidence type="ECO:0000256" key="1">
    <source>
        <dbReference type="SAM" id="MobiDB-lite"/>
    </source>
</evidence>
<dbReference type="Gene3D" id="1.10.287.110">
    <property type="entry name" value="DnaJ domain"/>
    <property type="match status" value="1"/>
</dbReference>
<feature type="region of interest" description="Disordered" evidence="1">
    <location>
        <begin position="180"/>
        <end position="210"/>
    </location>
</feature>
<dbReference type="GO" id="GO:0044183">
    <property type="term" value="F:protein folding chaperone"/>
    <property type="evidence" value="ECO:0007669"/>
    <property type="project" value="TreeGrafter"/>
</dbReference>
<keyword evidence="4" id="KW-1185">Reference proteome</keyword>
<dbReference type="InterPro" id="IPR036869">
    <property type="entry name" value="J_dom_sf"/>
</dbReference>
<dbReference type="SUPFAM" id="SSF46565">
    <property type="entry name" value="Chaperone J-domain"/>
    <property type="match status" value="1"/>
</dbReference>
<evidence type="ECO:0000313" key="4">
    <source>
        <dbReference type="Proteomes" id="UP000605846"/>
    </source>
</evidence>
<dbReference type="OrthoDB" id="10250354at2759"/>
<feature type="domain" description="J" evidence="2">
    <location>
        <begin position="4"/>
        <end position="84"/>
    </location>
</feature>
<evidence type="ECO:0000313" key="3">
    <source>
        <dbReference type="EMBL" id="KAF7730806.1"/>
    </source>
</evidence>
<proteinExistence type="predicted"/>
<dbReference type="SMART" id="SM00271">
    <property type="entry name" value="DnaJ"/>
    <property type="match status" value="1"/>
</dbReference>
<feature type="region of interest" description="Disordered" evidence="1">
    <location>
        <begin position="287"/>
        <end position="341"/>
    </location>
</feature>
<dbReference type="EMBL" id="JABAYA010000013">
    <property type="protein sequence ID" value="KAF7730806.1"/>
    <property type="molecule type" value="Genomic_DNA"/>
</dbReference>
<protein>
    <submittedName>
        <fullName evidence="3">DnaJ sub B member 2</fullName>
    </submittedName>
</protein>
<dbReference type="GO" id="GO:0005634">
    <property type="term" value="C:nucleus"/>
    <property type="evidence" value="ECO:0007669"/>
    <property type="project" value="TreeGrafter"/>
</dbReference>
<sequence length="341" mass="37799">MTRDYYQALGVSHDATDQDIKKAYRKLALKYHPDKNPSPDAAEKVKLPSKQSIAKHLTPINKMNSHAYEILSDPQKRRVYDSGGIDEEDSDFYSRAGPFAGFHFHSPEEVFAQFFGGRNPFSMFDDGFGFGGSRRGGRSMFSMFDDDPFFSAHRDPFGGMAGFGGFPSIGGGGGGGGSSFFSSSSSSSGFGGPGGFSSQSVSTSTRIVNGRPETVTVTKIQNHEGTKVIEDYGNGRQRVTVNGVEQVNTLGTNQRQQITGAQSQQNALQQQQQQQQQQFQQQQFQQQQFQQQQQQPQYSSGGYPSQDYGFTQGQPPYDSDMYQQQNQQRRGRGPNFYPNCY</sequence>
<comment type="caution">
    <text evidence="3">The sequence shown here is derived from an EMBL/GenBank/DDBJ whole genome shotgun (WGS) entry which is preliminary data.</text>
</comment>
<dbReference type="AlphaFoldDB" id="A0A8H7BWN9"/>
<organism evidence="3 4">
    <name type="scientific">Apophysomyces ossiformis</name>
    <dbReference type="NCBI Taxonomy" id="679940"/>
    <lineage>
        <taxon>Eukaryota</taxon>
        <taxon>Fungi</taxon>
        <taxon>Fungi incertae sedis</taxon>
        <taxon>Mucoromycota</taxon>
        <taxon>Mucoromycotina</taxon>
        <taxon>Mucoromycetes</taxon>
        <taxon>Mucorales</taxon>
        <taxon>Mucorineae</taxon>
        <taxon>Mucoraceae</taxon>
        <taxon>Apophysomyces</taxon>
    </lineage>
</organism>
<evidence type="ECO:0000259" key="2">
    <source>
        <dbReference type="PROSITE" id="PS50076"/>
    </source>
</evidence>